<evidence type="ECO:0000256" key="5">
    <source>
        <dbReference type="ARBA" id="ARBA00023136"/>
    </source>
</evidence>
<keyword evidence="5 6" id="KW-0472">Membrane</keyword>
<feature type="transmembrane region" description="Helical" evidence="6">
    <location>
        <begin position="65"/>
        <end position="86"/>
    </location>
</feature>
<evidence type="ECO:0000256" key="4">
    <source>
        <dbReference type="ARBA" id="ARBA00022989"/>
    </source>
</evidence>
<feature type="transmembrane region" description="Helical" evidence="6">
    <location>
        <begin position="92"/>
        <end position="113"/>
    </location>
</feature>
<gene>
    <name evidence="7" type="ORF">PCOR1329_LOCUS52747</name>
</gene>
<evidence type="ECO:0000256" key="1">
    <source>
        <dbReference type="ARBA" id="ARBA00004141"/>
    </source>
</evidence>
<reference evidence="7" key="1">
    <citation type="submission" date="2023-10" db="EMBL/GenBank/DDBJ databases">
        <authorList>
            <person name="Chen Y."/>
            <person name="Shah S."/>
            <person name="Dougan E. K."/>
            <person name="Thang M."/>
            <person name="Chan C."/>
        </authorList>
    </citation>
    <scope>NUCLEOTIDE SEQUENCE [LARGE SCALE GENOMIC DNA]</scope>
</reference>
<keyword evidence="2" id="KW-0813">Transport</keyword>
<evidence type="ECO:0000313" key="7">
    <source>
        <dbReference type="EMBL" id="CAK0865148.1"/>
    </source>
</evidence>
<dbReference type="InterPro" id="IPR013657">
    <property type="entry name" value="SCL35B1-4/HUT1"/>
</dbReference>
<evidence type="ECO:0000313" key="8">
    <source>
        <dbReference type="Proteomes" id="UP001189429"/>
    </source>
</evidence>
<dbReference type="Proteomes" id="UP001189429">
    <property type="component" value="Unassembled WGS sequence"/>
</dbReference>
<dbReference type="EMBL" id="CAUYUJ010016421">
    <property type="protein sequence ID" value="CAK0865148.1"/>
    <property type="molecule type" value="Genomic_DNA"/>
</dbReference>
<dbReference type="PANTHER" id="PTHR10778">
    <property type="entry name" value="SOLUTE CARRIER FAMILY 35 MEMBER B"/>
    <property type="match status" value="1"/>
</dbReference>
<keyword evidence="3 6" id="KW-0812">Transmembrane</keyword>
<keyword evidence="4 6" id="KW-1133">Transmembrane helix</keyword>
<evidence type="ECO:0000256" key="3">
    <source>
        <dbReference type="ARBA" id="ARBA00022692"/>
    </source>
</evidence>
<sequence length="176" mass="19003">MVGYLLTDSLTSNAEDRIYQHVHLDPGHMLLGMQAASGIVAWCTLLVSGQLGPAVLFLAGHSKALVHVFVLVLAEACGAYACTVTVRLFGPAVFTLLLMSHQILSLLISVALFNHRVSPWSCFCLVVVALVVLTSSIRRVTTTRQGVSKERCRRSNPTLGRIRHGAVRRPAPCTAS</sequence>
<accession>A0ABN9V222</accession>
<organism evidence="7 8">
    <name type="scientific">Prorocentrum cordatum</name>
    <dbReference type="NCBI Taxonomy" id="2364126"/>
    <lineage>
        <taxon>Eukaryota</taxon>
        <taxon>Sar</taxon>
        <taxon>Alveolata</taxon>
        <taxon>Dinophyceae</taxon>
        <taxon>Prorocentrales</taxon>
        <taxon>Prorocentraceae</taxon>
        <taxon>Prorocentrum</taxon>
    </lineage>
</organism>
<feature type="transmembrane region" description="Helical" evidence="6">
    <location>
        <begin position="39"/>
        <end position="58"/>
    </location>
</feature>
<feature type="transmembrane region" description="Helical" evidence="6">
    <location>
        <begin position="120"/>
        <end position="137"/>
    </location>
</feature>
<keyword evidence="8" id="KW-1185">Reference proteome</keyword>
<dbReference type="PANTHER" id="PTHR10778:SF13">
    <property type="entry name" value="ADENOSINE 3'-PHOSPHO 5'-PHOSPHOSULFATE TRANSPORTER 1"/>
    <property type="match status" value="1"/>
</dbReference>
<proteinExistence type="predicted"/>
<comment type="subcellular location">
    <subcellularLocation>
        <location evidence="1">Membrane</location>
        <topology evidence="1">Multi-pass membrane protein</topology>
    </subcellularLocation>
</comment>
<comment type="caution">
    <text evidence="7">The sequence shown here is derived from an EMBL/GenBank/DDBJ whole genome shotgun (WGS) entry which is preliminary data.</text>
</comment>
<name>A0ABN9V222_9DINO</name>
<protein>
    <submittedName>
        <fullName evidence="7">Uncharacterized protein</fullName>
    </submittedName>
</protein>
<evidence type="ECO:0000256" key="6">
    <source>
        <dbReference type="SAM" id="Phobius"/>
    </source>
</evidence>
<dbReference type="Pfam" id="PF08449">
    <property type="entry name" value="UAA"/>
    <property type="match status" value="1"/>
</dbReference>
<evidence type="ECO:0000256" key="2">
    <source>
        <dbReference type="ARBA" id="ARBA00022448"/>
    </source>
</evidence>